<sequence>MYTRDWLATPLIISVASGAPLAGAYRGEPKAEVPPLDDEYVDRSLSPIGPGPL</sequence>
<gene>
    <name evidence="1" type="ORF">BDM02DRAFT_3120269</name>
</gene>
<dbReference type="EMBL" id="MU118091">
    <property type="protein sequence ID" value="KAF9645428.1"/>
    <property type="molecule type" value="Genomic_DNA"/>
</dbReference>
<evidence type="ECO:0000313" key="2">
    <source>
        <dbReference type="Proteomes" id="UP000886501"/>
    </source>
</evidence>
<reference evidence="1" key="1">
    <citation type="submission" date="2019-10" db="EMBL/GenBank/DDBJ databases">
        <authorList>
            <consortium name="DOE Joint Genome Institute"/>
            <person name="Kuo A."/>
            <person name="Miyauchi S."/>
            <person name="Kiss E."/>
            <person name="Drula E."/>
            <person name="Kohler A."/>
            <person name="Sanchez-Garcia M."/>
            <person name="Andreopoulos B."/>
            <person name="Barry K.W."/>
            <person name="Bonito G."/>
            <person name="Buee M."/>
            <person name="Carver A."/>
            <person name="Chen C."/>
            <person name="Cichocki N."/>
            <person name="Clum A."/>
            <person name="Culley D."/>
            <person name="Crous P.W."/>
            <person name="Fauchery L."/>
            <person name="Girlanda M."/>
            <person name="Hayes R."/>
            <person name="Keri Z."/>
            <person name="Labutti K."/>
            <person name="Lipzen A."/>
            <person name="Lombard V."/>
            <person name="Magnuson J."/>
            <person name="Maillard F."/>
            <person name="Morin E."/>
            <person name="Murat C."/>
            <person name="Nolan M."/>
            <person name="Ohm R."/>
            <person name="Pangilinan J."/>
            <person name="Pereira M."/>
            <person name="Perotto S."/>
            <person name="Peter M."/>
            <person name="Riley R."/>
            <person name="Sitrit Y."/>
            <person name="Stielow B."/>
            <person name="Szollosi G."/>
            <person name="Zifcakova L."/>
            <person name="Stursova M."/>
            <person name="Spatafora J.W."/>
            <person name="Tedersoo L."/>
            <person name="Vaario L.-M."/>
            <person name="Yamada A."/>
            <person name="Yan M."/>
            <person name="Wang P."/>
            <person name="Xu J."/>
            <person name="Bruns T."/>
            <person name="Baldrian P."/>
            <person name="Vilgalys R."/>
            <person name="Henrissat B."/>
            <person name="Grigoriev I.V."/>
            <person name="Hibbett D."/>
            <person name="Nagy L.G."/>
            <person name="Martin F.M."/>
        </authorList>
    </citation>
    <scope>NUCLEOTIDE SEQUENCE</scope>
    <source>
        <strain evidence="1">P2</strain>
    </source>
</reference>
<proteinExistence type="predicted"/>
<organism evidence="1 2">
    <name type="scientific">Thelephora ganbajun</name>
    <name type="common">Ganba fungus</name>
    <dbReference type="NCBI Taxonomy" id="370292"/>
    <lineage>
        <taxon>Eukaryota</taxon>
        <taxon>Fungi</taxon>
        <taxon>Dikarya</taxon>
        <taxon>Basidiomycota</taxon>
        <taxon>Agaricomycotina</taxon>
        <taxon>Agaricomycetes</taxon>
        <taxon>Thelephorales</taxon>
        <taxon>Thelephoraceae</taxon>
        <taxon>Thelephora</taxon>
    </lineage>
</organism>
<accession>A0ACB6Z809</accession>
<dbReference type="Proteomes" id="UP000886501">
    <property type="component" value="Unassembled WGS sequence"/>
</dbReference>
<evidence type="ECO:0000313" key="1">
    <source>
        <dbReference type="EMBL" id="KAF9645428.1"/>
    </source>
</evidence>
<comment type="caution">
    <text evidence="1">The sequence shown here is derived from an EMBL/GenBank/DDBJ whole genome shotgun (WGS) entry which is preliminary data.</text>
</comment>
<protein>
    <submittedName>
        <fullName evidence="1">Uncharacterized protein</fullName>
    </submittedName>
</protein>
<keyword evidence="2" id="KW-1185">Reference proteome</keyword>
<reference evidence="1" key="2">
    <citation type="journal article" date="2020" name="Nat. Commun.">
        <title>Large-scale genome sequencing of mycorrhizal fungi provides insights into the early evolution of symbiotic traits.</title>
        <authorList>
            <person name="Miyauchi S."/>
            <person name="Kiss E."/>
            <person name="Kuo A."/>
            <person name="Drula E."/>
            <person name="Kohler A."/>
            <person name="Sanchez-Garcia M."/>
            <person name="Morin E."/>
            <person name="Andreopoulos B."/>
            <person name="Barry K.W."/>
            <person name="Bonito G."/>
            <person name="Buee M."/>
            <person name="Carver A."/>
            <person name="Chen C."/>
            <person name="Cichocki N."/>
            <person name="Clum A."/>
            <person name="Culley D."/>
            <person name="Crous P.W."/>
            <person name="Fauchery L."/>
            <person name="Girlanda M."/>
            <person name="Hayes R.D."/>
            <person name="Keri Z."/>
            <person name="LaButti K."/>
            <person name="Lipzen A."/>
            <person name="Lombard V."/>
            <person name="Magnuson J."/>
            <person name="Maillard F."/>
            <person name="Murat C."/>
            <person name="Nolan M."/>
            <person name="Ohm R.A."/>
            <person name="Pangilinan J."/>
            <person name="Pereira M.F."/>
            <person name="Perotto S."/>
            <person name="Peter M."/>
            <person name="Pfister S."/>
            <person name="Riley R."/>
            <person name="Sitrit Y."/>
            <person name="Stielow J.B."/>
            <person name="Szollosi G."/>
            <person name="Zifcakova L."/>
            <person name="Stursova M."/>
            <person name="Spatafora J.W."/>
            <person name="Tedersoo L."/>
            <person name="Vaario L.M."/>
            <person name="Yamada A."/>
            <person name="Yan M."/>
            <person name="Wang P."/>
            <person name="Xu J."/>
            <person name="Bruns T."/>
            <person name="Baldrian P."/>
            <person name="Vilgalys R."/>
            <person name="Dunand C."/>
            <person name="Henrissat B."/>
            <person name="Grigoriev I.V."/>
            <person name="Hibbett D."/>
            <person name="Nagy L.G."/>
            <person name="Martin F.M."/>
        </authorList>
    </citation>
    <scope>NUCLEOTIDE SEQUENCE</scope>
    <source>
        <strain evidence="1">P2</strain>
    </source>
</reference>
<name>A0ACB6Z809_THEGA</name>